<feature type="transmembrane region" description="Helical" evidence="1">
    <location>
        <begin position="100"/>
        <end position="120"/>
    </location>
</feature>
<accession>A0A9P4SHQ1</accession>
<sequence>MYGVVVEVNRWDWLAVIIQSMMQALLTLALHCAELIFNVRRDEHTWRKASTKSGVAADTSGIKEALTDRRTIALYVFKSVVQWTFGLAVTFNIFITSNLLLLAILMVSLFLLCCFAEFSVRSSLNGHQPITYGDPALIASLMDEAENDPARDRLYGGDKGEIDRI</sequence>
<evidence type="ECO:0000256" key="1">
    <source>
        <dbReference type="SAM" id="Phobius"/>
    </source>
</evidence>
<dbReference type="AlphaFoldDB" id="A0A9P4SHQ1"/>
<organism evidence="2 3">
    <name type="scientific">Patellaria atrata CBS 101060</name>
    <dbReference type="NCBI Taxonomy" id="1346257"/>
    <lineage>
        <taxon>Eukaryota</taxon>
        <taxon>Fungi</taxon>
        <taxon>Dikarya</taxon>
        <taxon>Ascomycota</taxon>
        <taxon>Pezizomycotina</taxon>
        <taxon>Dothideomycetes</taxon>
        <taxon>Dothideomycetes incertae sedis</taxon>
        <taxon>Patellariales</taxon>
        <taxon>Patellariaceae</taxon>
        <taxon>Patellaria</taxon>
    </lineage>
</organism>
<protein>
    <submittedName>
        <fullName evidence="2">Uncharacterized protein</fullName>
    </submittedName>
</protein>
<keyword evidence="1" id="KW-0472">Membrane</keyword>
<keyword evidence="1" id="KW-0812">Transmembrane</keyword>
<evidence type="ECO:0000313" key="3">
    <source>
        <dbReference type="Proteomes" id="UP000799429"/>
    </source>
</evidence>
<dbReference type="EMBL" id="MU006089">
    <property type="protein sequence ID" value="KAF2843156.1"/>
    <property type="molecule type" value="Genomic_DNA"/>
</dbReference>
<proteinExistence type="predicted"/>
<gene>
    <name evidence="2" type="ORF">M501DRAFT_924356</name>
</gene>
<keyword evidence="3" id="KW-1185">Reference proteome</keyword>
<feature type="transmembrane region" description="Helical" evidence="1">
    <location>
        <begin position="72"/>
        <end position="94"/>
    </location>
</feature>
<keyword evidence="1" id="KW-1133">Transmembrane helix</keyword>
<feature type="transmembrane region" description="Helical" evidence="1">
    <location>
        <begin position="13"/>
        <end position="37"/>
    </location>
</feature>
<evidence type="ECO:0000313" key="2">
    <source>
        <dbReference type="EMBL" id="KAF2843156.1"/>
    </source>
</evidence>
<reference evidence="2" key="1">
    <citation type="journal article" date="2020" name="Stud. Mycol.">
        <title>101 Dothideomycetes genomes: a test case for predicting lifestyles and emergence of pathogens.</title>
        <authorList>
            <person name="Haridas S."/>
            <person name="Albert R."/>
            <person name="Binder M."/>
            <person name="Bloem J."/>
            <person name="Labutti K."/>
            <person name="Salamov A."/>
            <person name="Andreopoulos B."/>
            <person name="Baker S."/>
            <person name="Barry K."/>
            <person name="Bills G."/>
            <person name="Bluhm B."/>
            <person name="Cannon C."/>
            <person name="Castanera R."/>
            <person name="Culley D."/>
            <person name="Daum C."/>
            <person name="Ezra D."/>
            <person name="Gonzalez J."/>
            <person name="Henrissat B."/>
            <person name="Kuo A."/>
            <person name="Liang C."/>
            <person name="Lipzen A."/>
            <person name="Lutzoni F."/>
            <person name="Magnuson J."/>
            <person name="Mondo S."/>
            <person name="Nolan M."/>
            <person name="Ohm R."/>
            <person name="Pangilinan J."/>
            <person name="Park H.-J."/>
            <person name="Ramirez L."/>
            <person name="Alfaro M."/>
            <person name="Sun H."/>
            <person name="Tritt A."/>
            <person name="Yoshinaga Y."/>
            <person name="Zwiers L.-H."/>
            <person name="Turgeon B."/>
            <person name="Goodwin S."/>
            <person name="Spatafora J."/>
            <person name="Crous P."/>
            <person name="Grigoriev I."/>
        </authorList>
    </citation>
    <scope>NUCLEOTIDE SEQUENCE</scope>
    <source>
        <strain evidence="2">CBS 101060</strain>
    </source>
</reference>
<dbReference type="OrthoDB" id="2688021at2759"/>
<comment type="caution">
    <text evidence="2">The sequence shown here is derived from an EMBL/GenBank/DDBJ whole genome shotgun (WGS) entry which is preliminary data.</text>
</comment>
<dbReference type="Proteomes" id="UP000799429">
    <property type="component" value="Unassembled WGS sequence"/>
</dbReference>
<name>A0A9P4SHQ1_9PEZI</name>